<feature type="transmembrane region" description="Helical" evidence="6">
    <location>
        <begin position="324"/>
        <end position="347"/>
    </location>
</feature>
<dbReference type="Proteomes" id="UP001497482">
    <property type="component" value="Chromosome 18"/>
</dbReference>
<dbReference type="GO" id="GO:0005891">
    <property type="term" value="C:voltage-gated calcium channel complex"/>
    <property type="evidence" value="ECO:0007669"/>
    <property type="project" value="InterPro"/>
</dbReference>
<keyword evidence="4 6" id="KW-1133">Transmembrane helix</keyword>
<dbReference type="GO" id="GO:0016247">
    <property type="term" value="F:channel regulator activity"/>
    <property type="evidence" value="ECO:0007669"/>
    <property type="project" value="TreeGrafter"/>
</dbReference>
<evidence type="ECO:0000256" key="5">
    <source>
        <dbReference type="ARBA" id="ARBA00023136"/>
    </source>
</evidence>
<dbReference type="PRINTS" id="PR01603">
    <property type="entry name" value="VDCCGAMMA4"/>
</dbReference>
<keyword evidence="9" id="KW-1185">Reference proteome</keyword>
<dbReference type="GO" id="GO:0098839">
    <property type="term" value="C:postsynaptic density membrane"/>
    <property type="evidence" value="ECO:0007669"/>
    <property type="project" value="TreeGrafter"/>
</dbReference>
<dbReference type="InterPro" id="IPR004031">
    <property type="entry name" value="PMP22/EMP/MP20/Claudin"/>
</dbReference>
<comment type="function">
    <text evidence="6">Regulates the activity of L-type calcium channels that contain CACNA1C as pore-forming subunit (By similarity). Regulates the trafficking and gating properties of AMPA-selective glutamate receptors (AMPARs), including GRIA1 and GRIA4. Promotes their targeting to the cell membrane and synapses and modulates their gating properties by slowing their rates of activation, deactivation and desensitization and by mediating their resensitization.</text>
</comment>
<keyword evidence="6" id="KW-0813">Transport</keyword>
<gene>
    <name evidence="8" type="ORF">KC01_LOCUS18239</name>
</gene>
<keyword evidence="6" id="KW-0406">Ion transport</keyword>
<dbReference type="GO" id="GO:0098943">
    <property type="term" value="P:neurotransmitter receptor transport, postsynaptic endosome to lysosome"/>
    <property type="evidence" value="ECO:0007669"/>
    <property type="project" value="TreeGrafter"/>
</dbReference>
<name>A0AAV2KK33_KNICA</name>
<evidence type="ECO:0000256" key="7">
    <source>
        <dbReference type="SAM" id="MobiDB-lite"/>
    </source>
</evidence>
<dbReference type="GO" id="GO:0099590">
    <property type="term" value="P:neurotransmitter receptor internalization"/>
    <property type="evidence" value="ECO:0007669"/>
    <property type="project" value="TreeGrafter"/>
</dbReference>
<keyword evidence="6" id="KW-0107">Calcium channel</keyword>
<dbReference type="AlphaFoldDB" id="A0AAV2KK33"/>
<feature type="transmembrane region" description="Helical" evidence="6">
    <location>
        <begin position="97"/>
        <end position="120"/>
    </location>
</feature>
<dbReference type="Pfam" id="PF13903">
    <property type="entry name" value="Claudin_2"/>
    <property type="match status" value="1"/>
</dbReference>
<keyword evidence="6" id="KW-0106">Calcium</keyword>
<evidence type="ECO:0000256" key="6">
    <source>
        <dbReference type="RuleBase" id="RU363085"/>
    </source>
</evidence>
<dbReference type="GO" id="GO:0098970">
    <property type="term" value="P:postsynaptic neurotransmitter receptor diffusion trapping"/>
    <property type="evidence" value="ECO:0007669"/>
    <property type="project" value="TreeGrafter"/>
</dbReference>
<proteinExistence type="inferred from homology"/>
<keyword evidence="6" id="KW-0109">Calcium transport</keyword>
<feature type="region of interest" description="Disordered" evidence="7">
    <location>
        <begin position="204"/>
        <end position="229"/>
    </location>
</feature>
<feature type="transmembrane region" description="Helical" evidence="6">
    <location>
        <begin position="140"/>
        <end position="166"/>
    </location>
</feature>
<dbReference type="InterPro" id="IPR051072">
    <property type="entry name" value="CACNG_subunit"/>
</dbReference>
<sequence length="442" mass="48450">MEGQTGVVVPLYKKGDRRVCSNYRGITLLSLPGINQGSCYRINHFPDDNDYDTDSSEYLLRIVRASSMFPIFSTVLLMLGGLCVGVGHLYNKTNTVLLSAGILFVAAGLSNIIGIIVYISSNAGDPSDKRDDDKKYTYSYGWSFYFGALSFIVAETVAVLAINIYIEKNKEIRWKARREFIRSLSSSSPYSRIPSFRYRRRASHTSSHSTEASHENSPVVGLKRAPSSSGPLDELSMYALARDSVTENTYSPEHEAAAEFLQLLCGNHGANQLEHTVEAHGRVGERERSKESCSALLTGSSEPVTSADLTKPDMFEEQATKVKITSVVIVVGMSSMLAAVVTDHWAVLSPRVEKLNATCEAAHFGLWRLCKKSIYIVQQDPQGKGCGPISLPGEYNISAAAIAIFSLFFMILGTLCVGFSFGKGRDYLLRPAGMFFAFAGQT</sequence>
<evidence type="ECO:0000256" key="1">
    <source>
        <dbReference type="ARBA" id="ARBA00004141"/>
    </source>
</evidence>
<evidence type="ECO:0000256" key="2">
    <source>
        <dbReference type="ARBA" id="ARBA00007111"/>
    </source>
</evidence>
<keyword evidence="6" id="KW-0851">Voltage-gated channel</keyword>
<keyword evidence="6" id="KW-0407">Ion channel</keyword>
<evidence type="ECO:0000256" key="3">
    <source>
        <dbReference type="ARBA" id="ARBA00022692"/>
    </source>
</evidence>
<dbReference type="PANTHER" id="PTHR12107">
    <property type="entry name" value="VOLTAGE-DEPENDENT CALCIUM CHANNEL GAMMA SUBUNIT"/>
    <property type="match status" value="1"/>
</dbReference>
<dbReference type="EMBL" id="OZ035840">
    <property type="protein sequence ID" value="CAL1588442.1"/>
    <property type="molecule type" value="Genomic_DNA"/>
</dbReference>
<dbReference type="FunFam" id="1.20.140.150:FF:000036">
    <property type="entry name" value="Voltage-dependent calcium channel gamma-4 subunit"/>
    <property type="match status" value="1"/>
</dbReference>
<evidence type="ECO:0000256" key="4">
    <source>
        <dbReference type="ARBA" id="ARBA00022989"/>
    </source>
</evidence>
<dbReference type="GO" id="GO:0005245">
    <property type="term" value="F:voltage-gated calcium channel activity"/>
    <property type="evidence" value="ECO:0007669"/>
    <property type="project" value="InterPro"/>
</dbReference>
<keyword evidence="5 6" id="KW-0472">Membrane</keyword>
<feature type="transmembrane region" description="Helical" evidence="6">
    <location>
        <begin position="68"/>
        <end position="90"/>
    </location>
</feature>
<evidence type="ECO:0000313" key="9">
    <source>
        <dbReference type="Proteomes" id="UP001497482"/>
    </source>
</evidence>
<evidence type="ECO:0000313" key="8">
    <source>
        <dbReference type="EMBL" id="CAL1588442.1"/>
    </source>
</evidence>
<dbReference type="GO" id="GO:0032281">
    <property type="term" value="C:AMPA glutamate receptor complex"/>
    <property type="evidence" value="ECO:0007669"/>
    <property type="project" value="TreeGrafter"/>
</dbReference>
<accession>A0AAV2KK33</accession>
<keyword evidence="3 6" id="KW-0812">Transmembrane</keyword>
<dbReference type="Gene3D" id="1.20.140.150">
    <property type="match status" value="2"/>
</dbReference>
<dbReference type="GO" id="GO:0051968">
    <property type="term" value="P:positive regulation of synaptic transmission, glutamatergic"/>
    <property type="evidence" value="ECO:0007669"/>
    <property type="project" value="TreeGrafter"/>
</dbReference>
<dbReference type="InterPro" id="IPR005423">
    <property type="entry name" value="VDCC_g4su"/>
</dbReference>
<dbReference type="Pfam" id="PF00822">
    <property type="entry name" value="PMP22_Claudin"/>
    <property type="match status" value="1"/>
</dbReference>
<dbReference type="GO" id="GO:0019226">
    <property type="term" value="P:transmission of nerve impulse"/>
    <property type="evidence" value="ECO:0007669"/>
    <property type="project" value="TreeGrafter"/>
</dbReference>
<dbReference type="PANTHER" id="PTHR12107:SF7">
    <property type="entry name" value="VOLTAGE-DEPENDENT CALCIUM CHANNEL GAMMA-4 SUBUNIT"/>
    <property type="match status" value="1"/>
</dbReference>
<dbReference type="PRINTS" id="PR01792">
    <property type="entry name" value="VDCCGAMMA"/>
</dbReference>
<organism evidence="8 9">
    <name type="scientific">Knipowitschia caucasica</name>
    <name type="common">Caucasian dwarf goby</name>
    <name type="synonym">Pomatoschistus caucasicus</name>
    <dbReference type="NCBI Taxonomy" id="637954"/>
    <lineage>
        <taxon>Eukaryota</taxon>
        <taxon>Metazoa</taxon>
        <taxon>Chordata</taxon>
        <taxon>Craniata</taxon>
        <taxon>Vertebrata</taxon>
        <taxon>Euteleostomi</taxon>
        <taxon>Actinopterygii</taxon>
        <taxon>Neopterygii</taxon>
        <taxon>Teleostei</taxon>
        <taxon>Neoteleostei</taxon>
        <taxon>Acanthomorphata</taxon>
        <taxon>Gobiaria</taxon>
        <taxon>Gobiiformes</taxon>
        <taxon>Gobioidei</taxon>
        <taxon>Gobiidae</taxon>
        <taxon>Gobiinae</taxon>
        <taxon>Knipowitschia</taxon>
    </lineage>
</organism>
<dbReference type="InterPro" id="IPR008368">
    <property type="entry name" value="VDCC_gsu"/>
</dbReference>
<comment type="similarity">
    <text evidence="2 6">Belongs to the PMP-22/EMP/MP20 family. CACNG subfamily.</text>
</comment>
<protein>
    <recommendedName>
        <fullName evidence="6">Voltage-dependent calcium channel gamma-4 subunit</fullName>
    </recommendedName>
</protein>
<reference evidence="8 9" key="1">
    <citation type="submission" date="2024-04" db="EMBL/GenBank/DDBJ databases">
        <authorList>
            <person name="Waldvogel A.-M."/>
            <person name="Schoenle A."/>
        </authorList>
    </citation>
    <scope>NUCLEOTIDE SEQUENCE [LARGE SCALE GENOMIC DNA]</scope>
</reference>
<comment type="subcellular location">
    <subcellularLocation>
        <location evidence="1 6">Membrane</location>
        <topology evidence="1 6">Multi-pass membrane protein</topology>
    </subcellularLocation>
</comment>
<feature type="transmembrane region" description="Helical" evidence="6">
    <location>
        <begin position="397"/>
        <end position="421"/>
    </location>
</feature>